<dbReference type="AlphaFoldDB" id="A0A069RDQ6"/>
<dbReference type="PRINTS" id="PR00368">
    <property type="entry name" value="FADPNR"/>
</dbReference>
<dbReference type="STRING" id="1121324.CLIT_11c01800"/>
<evidence type="ECO:0000259" key="4">
    <source>
        <dbReference type="Pfam" id="PF03486"/>
    </source>
</evidence>
<dbReference type="InterPro" id="IPR036188">
    <property type="entry name" value="FAD/NAD-bd_sf"/>
</dbReference>
<dbReference type="SUPFAM" id="SSF51905">
    <property type="entry name" value="FAD/NAD(P)-binding domain"/>
    <property type="match status" value="1"/>
</dbReference>
<dbReference type="Proteomes" id="UP000027946">
    <property type="component" value="Unassembled WGS sequence"/>
</dbReference>
<dbReference type="RefSeq" id="WP_038265156.1">
    <property type="nucleotide sequence ID" value="NZ_FSRH01000002.1"/>
</dbReference>
<dbReference type="SUPFAM" id="SSF160996">
    <property type="entry name" value="HI0933 insert domain-like"/>
    <property type="match status" value="1"/>
</dbReference>
<dbReference type="Gene3D" id="3.50.50.60">
    <property type="entry name" value="FAD/NAD(P)-binding domain"/>
    <property type="match status" value="1"/>
</dbReference>
<proteinExistence type="predicted"/>
<comment type="caution">
    <text evidence="6">The sequence shown here is derived from an EMBL/GenBank/DDBJ whole genome shotgun (WGS) entry which is preliminary data.</text>
</comment>
<protein>
    <submittedName>
        <fullName evidence="6">Flavo, HI0933 family protein</fullName>
    </submittedName>
</protein>
<dbReference type="eggNOG" id="COG2081">
    <property type="taxonomic scope" value="Bacteria"/>
</dbReference>
<organism evidence="6 7">
    <name type="scientific">Peptoclostridium litorale DSM 5388</name>
    <dbReference type="NCBI Taxonomy" id="1121324"/>
    <lineage>
        <taxon>Bacteria</taxon>
        <taxon>Bacillati</taxon>
        <taxon>Bacillota</taxon>
        <taxon>Clostridia</taxon>
        <taxon>Peptostreptococcales</taxon>
        <taxon>Peptoclostridiaceae</taxon>
        <taxon>Peptoclostridium</taxon>
    </lineage>
</organism>
<dbReference type="PRINTS" id="PR00411">
    <property type="entry name" value="PNDRDTASEI"/>
</dbReference>
<gene>
    <name evidence="6" type="ORF">CLIT_11c01800</name>
</gene>
<dbReference type="InterPro" id="IPR055178">
    <property type="entry name" value="RsdA/BaiN/AoA(So)-like_dom"/>
</dbReference>
<dbReference type="InterPro" id="IPR004792">
    <property type="entry name" value="BaiN-like"/>
</dbReference>
<keyword evidence="7" id="KW-1185">Reference proteome</keyword>
<evidence type="ECO:0000256" key="1">
    <source>
        <dbReference type="ARBA" id="ARBA00001974"/>
    </source>
</evidence>
<sequence>MKKSEVIVIGAGPAGMMAAIAAAQNGKKVLLLEGTSQLGKKLSITGGGRCNVTNARDISDFFDKVVRNHKFLYTPFYSFTNEMLMDFFMNEGVDLQIEEDMKVYPKSHSSKDVIEAMQRVLERSGVQVLKSAKVSDIKLKSGKAISAILENGAECFADSIIVATGGKSYPHTGSDGSMFDVIKRMGHFVQLIYPALSPLLIRESWVKGLSGISLEAHMDISHAGRMVYSNRGDLLFTHFGLSGPLALCASSYINRCFANGDVEISIDFAPDSSASDISGLIREHPNKAIWNNLKELLPVSLMKELLSYLDINDLPNNLKKVDEERIVNAIKKSKLSCSGIMDIKVATVTSGGVKTSEIDPHTMRSKLVENVLFAGEVIDVDALTGGYNLQIAFSTGYVAGINA</sequence>
<keyword evidence="3" id="KW-0274">FAD</keyword>
<evidence type="ECO:0000313" key="7">
    <source>
        <dbReference type="Proteomes" id="UP000027946"/>
    </source>
</evidence>
<evidence type="ECO:0000313" key="6">
    <source>
        <dbReference type="EMBL" id="KDR95151.1"/>
    </source>
</evidence>
<dbReference type="PANTHER" id="PTHR42887">
    <property type="entry name" value="OS12G0638800 PROTEIN"/>
    <property type="match status" value="1"/>
</dbReference>
<feature type="domain" description="RsdA/BaiN/AoA(So)-like Rossmann fold-like" evidence="4">
    <location>
        <begin position="5"/>
        <end position="400"/>
    </location>
</feature>
<dbReference type="InterPro" id="IPR057661">
    <property type="entry name" value="RsdA/BaiN/AoA(So)_Rossmann"/>
</dbReference>
<dbReference type="NCBIfam" id="TIGR00275">
    <property type="entry name" value="aminoacetone oxidase family FAD-binding enzyme"/>
    <property type="match status" value="1"/>
</dbReference>
<dbReference type="EMBL" id="JJMM01000011">
    <property type="protein sequence ID" value="KDR95151.1"/>
    <property type="molecule type" value="Genomic_DNA"/>
</dbReference>
<dbReference type="InterPro" id="IPR023166">
    <property type="entry name" value="BaiN-like_dom_sf"/>
</dbReference>
<name>A0A069RDQ6_PEPLI</name>
<dbReference type="Gene3D" id="2.40.30.10">
    <property type="entry name" value="Translation factors"/>
    <property type="match status" value="1"/>
</dbReference>
<keyword evidence="2" id="KW-0285">Flavoprotein</keyword>
<reference evidence="6 7" key="1">
    <citation type="submission" date="2014-03" db="EMBL/GenBank/DDBJ databases">
        <title>Genome sequence of Clostridium litorale W6, DSM 5388.</title>
        <authorList>
            <person name="Poehlein A."/>
            <person name="Jagirdar A."/>
            <person name="Khonsari B."/>
            <person name="Chibani C.M."/>
            <person name="Gutierrez Gutierrez D.A."/>
            <person name="Davydova E."/>
            <person name="Alghaithi H.S."/>
            <person name="Nair K.P."/>
            <person name="Dhamotharan K."/>
            <person name="Chandran L."/>
            <person name="G W."/>
            <person name="Daniel R."/>
        </authorList>
    </citation>
    <scope>NUCLEOTIDE SEQUENCE [LARGE SCALE GENOMIC DNA]</scope>
    <source>
        <strain evidence="6 7">W6</strain>
    </source>
</reference>
<dbReference type="Gene3D" id="1.10.8.260">
    <property type="entry name" value="HI0933 insert domain-like"/>
    <property type="match status" value="1"/>
</dbReference>
<feature type="domain" description="RsdA/BaiN/AoA(So)-like insert" evidence="5">
    <location>
        <begin position="193"/>
        <end position="348"/>
    </location>
</feature>
<comment type="cofactor">
    <cofactor evidence="1">
        <name>FAD</name>
        <dbReference type="ChEBI" id="CHEBI:57692"/>
    </cofactor>
</comment>
<evidence type="ECO:0000256" key="3">
    <source>
        <dbReference type="ARBA" id="ARBA00022827"/>
    </source>
</evidence>
<dbReference type="PANTHER" id="PTHR42887:SF2">
    <property type="entry name" value="OS12G0638800 PROTEIN"/>
    <property type="match status" value="1"/>
</dbReference>
<dbReference type="Pfam" id="PF22780">
    <property type="entry name" value="HI0933_like_1st"/>
    <property type="match status" value="1"/>
</dbReference>
<evidence type="ECO:0000259" key="5">
    <source>
        <dbReference type="Pfam" id="PF22780"/>
    </source>
</evidence>
<accession>A0A069RDQ6</accession>
<evidence type="ECO:0000256" key="2">
    <source>
        <dbReference type="ARBA" id="ARBA00022630"/>
    </source>
</evidence>
<dbReference type="Pfam" id="PF03486">
    <property type="entry name" value="HI0933_like"/>
    <property type="match status" value="1"/>
</dbReference>